<comment type="caution">
    <text evidence="5">Lacks conserved residue(s) required for the propagation of feature annotation.</text>
</comment>
<dbReference type="CDD" id="cd00182">
    <property type="entry name" value="T-box"/>
    <property type="match status" value="1"/>
</dbReference>
<evidence type="ECO:0000313" key="7">
    <source>
        <dbReference type="EMBL" id="ESO98344.1"/>
    </source>
</evidence>
<reference evidence="7 8" key="1">
    <citation type="journal article" date="2013" name="Nature">
        <title>Insights into bilaterian evolution from three spiralian genomes.</title>
        <authorList>
            <person name="Simakov O."/>
            <person name="Marletaz F."/>
            <person name="Cho S.J."/>
            <person name="Edsinger-Gonzales E."/>
            <person name="Havlak P."/>
            <person name="Hellsten U."/>
            <person name="Kuo D.H."/>
            <person name="Larsson T."/>
            <person name="Lv J."/>
            <person name="Arendt D."/>
            <person name="Savage R."/>
            <person name="Osoegawa K."/>
            <person name="de Jong P."/>
            <person name="Grimwood J."/>
            <person name="Chapman J.A."/>
            <person name="Shapiro H."/>
            <person name="Aerts A."/>
            <person name="Otillar R.P."/>
            <person name="Terry A.Y."/>
            <person name="Boore J.L."/>
            <person name="Grigoriev I.V."/>
            <person name="Lindberg D.R."/>
            <person name="Seaver E.C."/>
            <person name="Weisblat D.A."/>
            <person name="Putnam N.H."/>
            <person name="Rokhsar D.S."/>
        </authorList>
    </citation>
    <scope>NUCLEOTIDE SEQUENCE [LARGE SCALE GENOMIC DNA]</scope>
</reference>
<dbReference type="InterPro" id="IPR008967">
    <property type="entry name" value="p53-like_TF_DNA-bd_sf"/>
</dbReference>
<sequence>LWNTFRKHGTEMIINRNGRRMFPHLDLSLQGLNPTRLYNILLEVCPADGKRYKFINNKWTPVGMADPMLPNPPVLHHDSPNIGSFWMGKLSFAKIKITNHKDSNDGMIVLQSMHKYMIKVIIQPAGSDGKGLQNEIVIPLEETAFFAVTAYQNETIIQLKIHNNPFAKAFRD</sequence>
<dbReference type="PROSITE" id="PS50252">
    <property type="entry name" value="TBOX_3"/>
    <property type="match status" value="1"/>
</dbReference>
<dbReference type="AlphaFoldDB" id="V4C9D3"/>
<evidence type="ECO:0000256" key="4">
    <source>
        <dbReference type="ARBA" id="ARBA00023242"/>
    </source>
</evidence>
<evidence type="ECO:0000313" key="8">
    <source>
        <dbReference type="Proteomes" id="UP000030746"/>
    </source>
</evidence>
<dbReference type="OMA" id="THRHLAI"/>
<dbReference type="RefSeq" id="XP_009050872.1">
    <property type="nucleotide sequence ID" value="XM_009052624.1"/>
</dbReference>
<dbReference type="PANTHER" id="PTHR11267">
    <property type="entry name" value="T-BOX PROTEIN-RELATED"/>
    <property type="match status" value="1"/>
</dbReference>
<gene>
    <name evidence="7" type="ORF">LOTGIDRAFT_76774</name>
</gene>
<dbReference type="Gene3D" id="2.60.40.820">
    <property type="entry name" value="Transcription factor, T-box"/>
    <property type="match status" value="1"/>
</dbReference>
<comment type="subcellular location">
    <subcellularLocation>
        <location evidence="5">Nucleus</location>
    </subcellularLocation>
</comment>
<dbReference type="SUPFAM" id="SSF49417">
    <property type="entry name" value="p53-like transcription factors"/>
    <property type="match status" value="1"/>
</dbReference>
<dbReference type="GO" id="GO:0000981">
    <property type="term" value="F:DNA-binding transcription factor activity, RNA polymerase II-specific"/>
    <property type="evidence" value="ECO:0007669"/>
    <property type="project" value="TreeGrafter"/>
</dbReference>
<proteinExistence type="predicted"/>
<dbReference type="Proteomes" id="UP000030746">
    <property type="component" value="Unassembled WGS sequence"/>
</dbReference>
<name>V4C9D3_LOTGI</name>
<dbReference type="CTD" id="20252237"/>
<feature type="domain" description="T-box" evidence="6">
    <location>
        <begin position="1"/>
        <end position="172"/>
    </location>
</feature>
<keyword evidence="4 5" id="KW-0539">Nucleus</keyword>
<dbReference type="PANTHER" id="PTHR11267:SF207">
    <property type="entry name" value="OVER COMPENSATING MALES, ISOFORM A"/>
    <property type="match status" value="1"/>
</dbReference>
<evidence type="ECO:0000256" key="5">
    <source>
        <dbReference type="PROSITE-ProRule" id="PRU00201"/>
    </source>
</evidence>
<dbReference type="GeneID" id="20252237"/>
<dbReference type="InterPro" id="IPR046360">
    <property type="entry name" value="T-box_DNA-bd"/>
</dbReference>
<protein>
    <recommendedName>
        <fullName evidence="6">T-box domain-containing protein</fullName>
    </recommendedName>
</protein>
<dbReference type="InterPro" id="IPR036960">
    <property type="entry name" value="T-box_sf"/>
</dbReference>
<accession>V4C9D3</accession>
<keyword evidence="2 5" id="KW-0238">DNA-binding</keyword>
<evidence type="ECO:0000256" key="3">
    <source>
        <dbReference type="ARBA" id="ARBA00023163"/>
    </source>
</evidence>
<dbReference type="GO" id="GO:0000978">
    <property type="term" value="F:RNA polymerase II cis-regulatory region sequence-specific DNA binding"/>
    <property type="evidence" value="ECO:0007669"/>
    <property type="project" value="InterPro"/>
</dbReference>
<dbReference type="GO" id="GO:0000785">
    <property type="term" value="C:chromatin"/>
    <property type="evidence" value="ECO:0007669"/>
    <property type="project" value="TreeGrafter"/>
</dbReference>
<dbReference type="PRINTS" id="PR00937">
    <property type="entry name" value="TBOX"/>
</dbReference>
<dbReference type="GO" id="GO:0045893">
    <property type="term" value="P:positive regulation of DNA-templated transcription"/>
    <property type="evidence" value="ECO:0007669"/>
    <property type="project" value="InterPro"/>
</dbReference>
<keyword evidence="3" id="KW-0804">Transcription</keyword>
<dbReference type="EMBL" id="KB201262">
    <property type="protein sequence ID" value="ESO98344.1"/>
    <property type="molecule type" value="Genomic_DNA"/>
</dbReference>
<evidence type="ECO:0000256" key="1">
    <source>
        <dbReference type="ARBA" id="ARBA00023015"/>
    </source>
</evidence>
<dbReference type="InterPro" id="IPR001699">
    <property type="entry name" value="TF_T-box"/>
</dbReference>
<dbReference type="HOGENOM" id="CLU_014430_3_0_1"/>
<evidence type="ECO:0000256" key="2">
    <source>
        <dbReference type="ARBA" id="ARBA00023125"/>
    </source>
</evidence>
<evidence type="ECO:0000259" key="6">
    <source>
        <dbReference type="PROSITE" id="PS50252"/>
    </source>
</evidence>
<keyword evidence="1" id="KW-0805">Transcription regulation</keyword>
<dbReference type="OrthoDB" id="7442607at2759"/>
<feature type="non-terminal residue" evidence="7">
    <location>
        <position position="1"/>
    </location>
</feature>
<dbReference type="GO" id="GO:0001708">
    <property type="term" value="P:cell fate specification"/>
    <property type="evidence" value="ECO:0007669"/>
    <property type="project" value="TreeGrafter"/>
</dbReference>
<keyword evidence="8" id="KW-1185">Reference proteome</keyword>
<dbReference type="GO" id="GO:0005634">
    <property type="term" value="C:nucleus"/>
    <property type="evidence" value="ECO:0007669"/>
    <property type="project" value="UniProtKB-SubCell"/>
</dbReference>
<dbReference type="Pfam" id="PF00907">
    <property type="entry name" value="T-box"/>
    <property type="match status" value="1"/>
</dbReference>
<organism evidence="7 8">
    <name type="scientific">Lottia gigantea</name>
    <name type="common">Giant owl limpet</name>
    <dbReference type="NCBI Taxonomy" id="225164"/>
    <lineage>
        <taxon>Eukaryota</taxon>
        <taxon>Metazoa</taxon>
        <taxon>Spiralia</taxon>
        <taxon>Lophotrochozoa</taxon>
        <taxon>Mollusca</taxon>
        <taxon>Gastropoda</taxon>
        <taxon>Patellogastropoda</taxon>
        <taxon>Lottioidea</taxon>
        <taxon>Lottiidae</taxon>
        <taxon>Lottia</taxon>
    </lineage>
</organism>
<dbReference type="KEGG" id="lgi:LOTGIDRAFT_76774"/>
<feature type="non-terminal residue" evidence="7">
    <location>
        <position position="172"/>
    </location>
</feature>
<dbReference type="SMART" id="SM00425">
    <property type="entry name" value="TBOX"/>
    <property type="match status" value="1"/>
</dbReference>